<dbReference type="PROSITE" id="PS51257">
    <property type="entry name" value="PROKAR_LIPOPROTEIN"/>
    <property type="match status" value="1"/>
</dbReference>
<evidence type="ECO:0008006" key="3">
    <source>
        <dbReference type="Google" id="ProtNLM"/>
    </source>
</evidence>
<accession>A0A2J0LSQ3</accession>
<evidence type="ECO:0000313" key="1">
    <source>
        <dbReference type="EMBL" id="PIW66847.1"/>
    </source>
</evidence>
<organism evidence="1 2">
    <name type="scientific">Candidatus Taenaricola geysiri</name>
    <dbReference type="NCBI Taxonomy" id="1974752"/>
    <lineage>
        <taxon>Bacteria</taxon>
        <taxon>Pseudomonadati</taxon>
        <taxon>Candidatus Omnitrophota</taxon>
        <taxon>Candidatus Taenaricola</taxon>
    </lineage>
</organism>
<dbReference type="InterPro" id="IPR021457">
    <property type="entry name" value="DUF3108"/>
</dbReference>
<dbReference type="Pfam" id="PF11306">
    <property type="entry name" value="DUF3108"/>
    <property type="match status" value="1"/>
</dbReference>
<gene>
    <name evidence="1" type="ORF">COW11_01190</name>
</gene>
<comment type="caution">
    <text evidence="1">The sequence shown here is derived from an EMBL/GenBank/DDBJ whole genome shotgun (WGS) entry which is preliminary data.</text>
</comment>
<proteinExistence type="predicted"/>
<evidence type="ECO:0000313" key="2">
    <source>
        <dbReference type="Proteomes" id="UP000231267"/>
    </source>
</evidence>
<reference evidence="1 2" key="1">
    <citation type="submission" date="2017-09" db="EMBL/GenBank/DDBJ databases">
        <title>Depth-based differentiation of microbial function through sediment-hosted aquifers and enrichment of novel symbionts in the deep terrestrial subsurface.</title>
        <authorList>
            <person name="Probst A.J."/>
            <person name="Ladd B."/>
            <person name="Jarett J.K."/>
            <person name="Geller-Mcgrath D.E."/>
            <person name="Sieber C.M."/>
            <person name="Emerson J.B."/>
            <person name="Anantharaman K."/>
            <person name="Thomas B.C."/>
            <person name="Malmstrom R."/>
            <person name="Stieglmeier M."/>
            <person name="Klingl A."/>
            <person name="Woyke T."/>
            <person name="Ryan C.M."/>
            <person name="Banfield J.F."/>
        </authorList>
    </citation>
    <scope>NUCLEOTIDE SEQUENCE [LARGE SCALE GENOMIC DNA]</scope>
    <source>
        <strain evidence="1">CG12_big_fil_rev_8_21_14_0_65_43_15</strain>
    </source>
</reference>
<dbReference type="EMBL" id="PFGP01000026">
    <property type="protein sequence ID" value="PIW66847.1"/>
    <property type="molecule type" value="Genomic_DNA"/>
</dbReference>
<dbReference type="Proteomes" id="UP000231267">
    <property type="component" value="Unassembled WGS sequence"/>
</dbReference>
<dbReference type="AlphaFoldDB" id="A0A2J0LSQ3"/>
<sequence>MWQKNSYKNRILFTAGCLLLITALTGCGSSFNFVRSMSTNGTIIPVSGNIIAKHEFRVGEKLTYEIKWLGVPVGLAYFHVKKIIQIDGRDCYHISVLVKSNVFLSKIYRVDDEFHTYIDKEKLYSRRFIKKQQEGRYRSHEIVDYDHQRKVAVYKSLLNGSVKEFSIRENTQDDLSAIYRFRIMDIDLGKKVLMDVNADEKDWVLEIRFLQKGFVKLRRIGRIAAIEVEPVATRTDGKKLQKGRVWIWFGADENRIPLAAQAKAPIVGTVTAILTDVK</sequence>
<name>A0A2J0LSQ3_9BACT</name>
<protein>
    <recommendedName>
        <fullName evidence="3">DUF3108 domain-containing protein</fullName>
    </recommendedName>
</protein>